<dbReference type="AlphaFoldDB" id="A0A380PUU5"/>
<proteinExistence type="predicted"/>
<dbReference type="EMBL" id="UHJA01000001">
    <property type="protein sequence ID" value="SUP77331.1"/>
    <property type="molecule type" value="Genomic_DNA"/>
</dbReference>
<dbReference type="RefSeq" id="WP_256593528.1">
    <property type="nucleotide sequence ID" value="NZ_UHJA01000001.1"/>
</dbReference>
<accession>A0A380PUU5</accession>
<evidence type="ECO:0000313" key="1">
    <source>
        <dbReference type="EMBL" id="SUP77331.1"/>
    </source>
</evidence>
<reference evidence="1 2" key="1">
    <citation type="submission" date="2018-06" db="EMBL/GenBank/DDBJ databases">
        <authorList>
            <consortium name="Pathogen Informatics"/>
            <person name="Doyle S."/>
        </authorList>
    </citation>
    <scope>NUCLEOTIDE SEQUENCE [LARGE SCALE GENOMIC DNA]</scope>
    <source>
        <strain evidence="1 2">NCTC11470</strain>
    </source>
</reference>
<protein>
    <submittedName>
        <fullName evidence="1">Uncharacterized protein</fullName>
    </submittedName>
</protein>
<dbReference type="Proteomes" id="UP000254835">
    <property type="component" value="Unassembled WGS sequence"/>
</dbReference>
<evidence type="ECO:0000313" key="2">
    <source>
        <dbReference type="Proteomes" id="UP000254835"/>
    </source>
</evidence>
<organism evidence="1 2">
    <name type="scientific">Yersinia frederiksenii</name>
    <dbReference type="NCBI Taxonomy" id="29484"/>
    <lineage>
        <taxon>Bacteria</taxon>
        <taxon>Pseudomonadati</taxon>
        <taxon>Pseudomonadota</taxon>
        <taxon>Gammaproteobacteria</taxon>
        <taxon>Enterobacterales</taxon>
        <taxon>Yersiniaceae</taxon>
        <taxon>Yersinia</taxon>
    </lineage>
</organism>
<sequence length="44" mass="5038">MNRLWCWLLRKKKGTVTVKATVPATQLSSTVLNQMQCEMLGKLM</sequence>
<name>A0A380PUU5_YERFR</name>
<gene>
    <name evidence="1" type="ORF">NCTC11470_02397</name>
</gene>